<dbReference type="Pfam" id="PF13837">
    <property type="entry name" value="Myb_DNA-bind_4"/>
    <property type="match status" value="1"/>
</dbReference>
<feature type="domain" description="C2H2-type" evidence="13">
    <location>
        <begin position="305"/>
        <end position="332"/>
    </location>
</feature>
<feature type="chain" id="PRO_5034320224" description="C2H2-type domain-containing protein" evidence="12">
    <location>
        <begin position="28"/>
        <end position="479"/>
    </location>
</feature>
<accession>A0A8C0QK64</accession>
<evidence type="ECO:0000313" key="15">
    <source>
        <dbReference type="Proteomes" id="UP000694404"/>
    </source>
</evidence>
<feature type="domain" description="C2H2-type" evidence="13">
    <location>
        <begin position="389"/>
        <end position="416"/>
    </location>
</feature>
<keyword evidence="5 11" id="KW-0863">Zinc-finger</keyword>
<feature type="domain" description="C2H2-type" evidence="13">
    <location>
        <begin position="443"/>
        <end position="470"/>
    </location>
</feature>
<keyword evidence="9" id="KW-0804">Transcription</keyword>
<evidence type="ECO:0000256" key="9">
    <source>
        <dbReference type="ARBA" id="ARBA00023163"/>
    </source>
</evidence>
<evidence type="ECO:0000313" key="14">
    <source>
        <dbReference type="Ensembl" id="ENSCABP00000024130.1"/>
    </source>
</evidence>
<dbReference type="FunFam" id="3.30.160.60:FF:000127">
    <property type="entry name" value="Zinc finger protein 354C"/>
    <property type="match status" value="1"/>
</dbReference>
<keyword evidence="15" id="KW-1185">Reference proteome</keyword>
<dbReference type="SMART" id="SM00355">
    <property type="entry name" value="ZnF_C2H2"/>
    <property type="match status" value="7"/>
</dbReference>
<evidence type="ECO:0000256" key="7">
    <source>
        <dbReference type="ARBA" id="ARBA00023015"/>
    </source>
</evidence>
<comment type="subcellular location">
    <subcellularLocation>
        <location evidence="1">Nucleus</location>
    </subcellularLocation>
</comment>
<evidence type="ECO:0000256" key="11">
    <source>
        <dbReference type="PROSITE-ProRule" id="PRU00042"/>
    </source>
</evidence>
<evidence type="ECO:0000256" key="3">
    <source>
        <dbReference type="ARBA" id="ARBA00022723"/>
    </source>
</evidence>
<evidence type="ECO:0000259" key="13">
    <source>
        <dbReference type="PROSITE" id="PS50157"/>
    </source>
</evidence>
<proteinExistence type="inferred from homology"/>
<dbReference type="GO" id="GO:0005667">
    <property type="term" value="C:transcription regulator complex"/>
    <property type="evidence" value="ECO:0007669"/>
    <property type="project" value="TreeGrafter"/>
</dbReference>
<feature type="domain" description="C2H2-type" evidence="13">
    <location>
        <begin position="333"/>
        <end position="360"/>
    </location>
</feature>
<keyword evidence="6" id="KW-0862">Zinc</keyword>
<dbReference type="Pfam" id="PF00096">
    <property type="entry name" value="zf-C2H2"/>
    <property type="match status" value="6"/>
</dbReference>
<dbReference type="PROSITE" id="PS50157">
    <property type="entry name" value="ZINC_FINGER_C2H2_2"/>
    <property type="match status" value="7"/>
</dbReference>
<dbReference type="OMA" id="IWADEHI"/>
<evidence type="ECO:0000256" key="6">
    <source>
        <dbReference type="ARBA" id="ARBA00022833"/>
    </source>
</evidence>
<keyword evidence="12" id="KW-0732">Signal</keyword>
<dbReference type="FunFam" id="3.30.160.60:FF:000566">
    <property type="entry name" value="zinc finger protein 133 isoform X2"/>
    <property type="match status" value="1"/>
</dbReference>
<dbReference type="GO" id="GO:0000978">
    <property type="term" value="F:RNA polymerase II cis-regulatory region sequence-specific DNA binding"/>
    <property type="evidence" value="ECO:0007669"/>
    <property type="project" value="TreeGrafter"/>
</dbReference>
<dbReference type="GO" id="GO:0000785">
    <property type="term" value="C:chromatin"/>
    <property type="evidence" value="ECO:0007669"/>
    <property type="project" value="TreeGrafter"/>
</dbReference>
<feature type="signal peptide" evidence="12">
    <location>
        <begin position="1"/>
        <end position="27"/>
    </location>
</feature>
<dbReference type="GO" id="GO:0008270">
    <property type="term" value="F:zinc ion binding"/>
    <property type="evidence" value="ECO:0007669"/>
    <property type="project" value="UniProtKB-KW"/>
</dbReference>
<protein>
    <recommendedName>
        <fullName evidence="13">C2H2-type domain-containing protein</fullName>
    </recommendedName>
</protein>
<name>A0A8C0QK64_CHEAB</name>
<dbReference type="SUPFAM" id="SSF57667">
    <property type="entry name" value="beta-beta-alpha zinc fingers"/>
    <property type="match status" value="4"/>
</dbReference>
<evidence type="ECO:0000256" key="5">
    <source>
        <dbReference type="ARBA" id="ARBA00022771"/>
    </source>
</evidence>
<dbReference type="InterPro" id="IPR044822">
    <property type="entry name" value="Myb_DNA-bind_4"/>
</dbReference>
<dbReference type="FunFam" id="3.30.160.60:FF:000912">
    <property type="entry name" value="Zinc finger protein 660"/>
    <property type="match status" value="1"/>
</dbReference>
<keyword evidence="4" id="KW-0677">Repeat</keyword>
<feature type="domain" description="C2H2-type" evidence="13">
    <location>
        <begin position="420"/>
        <end position="442"/>
    </location>
</feature>
<dbReference type="InterPro" id="IPR036236">
    <property type="entry name" value="Znf_C2H2_sf"/>
</dbReference>
<reference evidence="14" key="2">
    <citation type="submission" date="2025-09" db="UniProtKB">
        <authorList>
            <consortium name="Ensembl"/>
        </authorList>
    </citation>
    <scope>IDENTIFICATION</scope>
</reference>
<dbReference type="GO" id="GO:0000981">
    <property type="term" value="F:DNA-binding transcription factor activity, RNA polymerase II-specific"/>
    <property type="evidence" value="ECO:0007669"/>
    <property type="project" value="TreeGrafter"/>
</dbReference>
<reference evidence="14" key="1">
    <citation type="submission" date="2025-08" db="UniProtKB">
        <authorList>
            <consortium name="Ensembl"/>
        </authorList>
    </citation>
    <scope>IDENTIFICATION</scope>
</reference>
<organism evidence="14 15">
    <name type="scientific">Chelonoidis abingdonii</name>
    <name type="common">Abingdon island giant tortoise</name>
    <name type="synonym">Testudo abingdonii</name>
    <dbReference type="NCBI Taxonomy" id="106734"/>
    <lineage>
        <taxon>Eukaryota</taxon>
        <taxon>Metazoa</taxon>
        <taxon>Chordata</taxon>
        <taxon>Craniata</taxon>
        <taxon>Vertebrata</taxon>
        <taxon>Euteleostomi</taxon>
        <taxon>Archelosauria</taxon>
        <taxon>Testudinata</taxon>
        <taxon>Testudines</taxon>
        <taxon>Cryptodira</taxon>
        <taxon>Durocryptodira</taxon>
        <taxon>Testudinoidea</taxon>
        <taxon>Testudinidae</taxon>
        <taxon>Chelonoidis</taxon>
    </lineage>
</organism>
<feature type="domain" description="C2H2-type" evidence="13">
    <location>
        <begin position="361"/>
        <end position="388"/>
    </location>
</feature>
<dbReference type="PROSITE" id="PS00028">
    <property type="entry name" value="ZINC_FINGER_C2H2_1"/>
    <property type="match status" value="5"/>
</dbReference>
<keyword evidence="8" id="KW-0238">DNA-binding</keyword>
<keyword evidence="10" id="KW-0539">Nucleus</keyword>
<dbReference type="FunFam" id="3.30.160.60:FF:000358">
    <property type="entry name" value="zinc finger protein 24"/>
    <property type="match status" value="2"/>
</dbReference>
<dbReference type="Proteomes" id="UP000694404">
    <property type="component" value="Unplaced"/>
</dbReference>
<dbReference type="FunFam" id="3.30.160.60:FF:000512">
    <property type="entry name" value="zinc finger protein 197 isoform X1"/>
    <property type="match status" value="1"/>
</dbReference>
<evidence type="ECO:0000256" key="1">
    <source>
        <dbReference type="ARBA" id="ARBA00004123"/>
    </source>
</evidence>
<evidence type="ECO:0000256" key="12">
    <source>
        <dbReference type="SAM" id="SignalP"/>
    </source>
</evidence>
<dbReference type="FunFam" id="3.30.160.60:FF:000295">
    <property type="entry name" value="zinc finger protein 19"/>
    <property type="match status" value="1"/>
</dbReference>
<evidence type="ECO:0000256" key="8">
    <source>
        <dbReference type="ARBA" id="ARBA00023125"/>
    </source>
</evidence>
<dbReference type="GeneTree" id="ENSGT00940000154715"/>
<feature type="domain" description="C2H2-type" evidence="13">
    <location>
        <begin position="277"/>
        <end position="304"/>
    </location>
</feature>
<dbReference type="PANTHER" id="PTHR14003">
    <property type="entry name" value="TRANSCRIPTIONAL REPRESSOR PROTEIN YY"/>
    <property type="match status" value="1"/>
</dbReference>
<dbReference type="Gene3D" id="3.30.160.60">
    <property type="entry name" value="Classic Zinc Finger"/>
    <property type="match status" value="7"/>
</dbReference>
<evidence type="ECO:0000256" key="2">
    <source>
        <dbReference type="ARBA" id="ARBA00006991"/>
    </source>
</evidence>
<evidence type="ECO:0000256" key="4">
    <source>
        <dbReference type="ARBA" id="ARBA00022737"/>
    </source>
</evidence>
<keyword evidence="3" id="KW-0479">Metal-binding</keyword>
<dbReference type="GO" id="GO:0045892">
    <property type="term" value="P:negative regulation of DNA-templated transcription"/>
    <property type="evidence" value="ECO:0007669"/>
    <property type="project" value="UniProtKB-ARBA"/>
</dbReference>
<sequence length="479" mass="53531">MLSKWCSIPRALLNFISCLASVEPRSAQVTTQSSSAQVAQSPKNRKRAPAWTTREVLDLIAVWGEDSVLTELHSKRRNEKIFENFSKAMMEKGYTRDSVQCRVKVKELRQVYQKTKEANGRSGSGPKTILFYAELHALSTILPQLIIGGSLCGGIFGVQTQTVGLLCPLISPAWSVSYNAALMTSSKTPPGAVITQPTTCSVGMVNENKEEKPQQEGAEQVKPHGMLLGRSKENVSGSCALPEKAKACETQQRPEENLRSHSDLITIERINLEETCYICHECGKTFSGSSDLFTHQIIHRGERPYTCSECGKSFNQSYTLIRHWRTHTGEKPYTCSECGKSFNQSSNLIRHRGIHTGEKPYGCSECGKCFIHTSALISHQKIHTGARPYTCSVCGNSFYQSSDLIKHRRIHTGEKPYTCCGNSFSRSSQLIRHRSIHTGETPYTCSECRKSFNRNSSLIRLQKTHTREKPYTCSEFAPK</sequence>
<dbReference type="GO" id="GO:0031519">
    <property type="term" value="C:PcG protein complex"/>
    <property type="evidence" value="ECO:0007669"/>
    <property type="project" value="TreeGrafter"/>
</dbReference>
<evidence type="ECO:0000256" key="10">
    <source>
        <dbReference type="ARBA" id="ARBA00023242"/>
    </source>
</evidence>
<dbReference type="PANTHER" id="PTHR14003:SF21">
    <property type="entry name" value="ZINC FINGER PROTEIN 3"/>
    <property type="match status" value="1"/>
</dbReference>
<dbReference type="Ensembl" id="ENSCABT00000026435.1">
    <property type="protein sequence ID" value="ENSCABP00000024130.1"/>
    <property type="gene ID" value="ENSCABG00000017779.1"/>
</dbReference>
<comment type="similarity">
    <text evidence="2">Belongs to the krueppel C2H2-type zinc-finger protein family.</text>
</comment>
<dbReference type="InterPro" id="IPR013087">
    <property type="entry name" value="Znf_C2H2_type"/>
</dbReference>
<keyword evidence="7" id="KW-0805">Transcription regulation</keyword>
<dbReference type="AlphaFoldDB" id="A0A8C0QK64"/>
<dbReference type="Gene3D" id="1.10.10.60">
    <property type="entry name" value="Homeodomain-like"/>
    <property type="match status" value="1"/>
</dbReference>